<accession>A0A814IXJ0</accession>
<evidence type="ECO:0000313" key="1">
    <source>
        <dbReference type="EMBL" id="CAF1031823.1"/>
    </source>
</evidence>
<comment type="caution">
    <text evidence="1">The sequence shown here is derived from an EMBL/GenBank/DDBJ whole genome shotgun (WGS) entry which is preliminary data.</text>
</comment>
<evidence type="ECO:0000313" key="2">
    <source>
        <dbReference type="Proteomes" id="UP000663879"/>
    </source>
</evidence>
<organism evidence="1 2">
    <name type="scientific">Brachionus calyciflorus</name>
    <dbReference type="NCBI Taxonomy" id="104777"/>
    <lineage>
        <taxon>Eukaryota</taxon>
        <taxon>Metazoa</taxon>
        <taxon>Spiralia</taxon>
        <taxon>Gnathifera</taxon>
        <taxon>Rotifera</taxon>
        <taxon>Eurotatoria</taxon>
        <taxon>Monogononta</taxon>
        <taxon>Pseudotrocha</taxon>
        <taxon>Ploima</taxon>
        <taxon>Brachionidae</taxon>
        <taxon>Brachionus</taxon>
    </lineage>
</organism>
<dbReference type="EMBL" id="CAJNOC010004731">
    <property type="protein sequence ID" value="CAF1031823.1"/>
    <property type="molecule type" value="Genomic_DNA"/>
</dbReference>
<protein>
    <submittedName>
        <fullName evidence="1">Uncharacterized protein</fullName>
    </submittedName>
</protein>
<feature type="non-terminal residue" evidence="1">
    <location>
        <position position="1"/>
    </location>
</feature>
<gene>
    <name evidence="1" type="ORF">OXX778_LOCUS17906</name>
</gene>
<name>A0A814IXJ0_9BILA</name>
<dbReference type="Proteomes" id="UP000663879">
    <property type="component" value="Unassembled WGS sequence"/>
</dbReference>
<keyword evidence="2" id="KW-1185">Reference proteome</keyword>
<sequence>MFNIEIENFTVKLVLTDEYKRVIEKIKNKTFDNQERKWKIKMNESEGIVSNIEKISNDSKLNVKSNTTKINEIKSIVQKTSDYSNIIDVSDSDNLLFINYQQTSYFKIIKVDDHSGLSSKEFEDLWCLKALNKHRININYYESNGTKCIADTLLPNVEEKLYTFVKKINPFLNHCLINWFELHIGKQSENTKLLIKDSDIFSFSFGPAVRRFILQPKIESDNKKFKENKPELNDELMDFSDDDNIEVDKEEVEKARLKQKRPRRILDDSLNRTIAFKKKKTRNRLSLSGVARPPKDPVSRTRNWVLGRASYATEADLVDLSRLERYNGFKYLLTCIDFFSKYGLAIPAKNKSAE</sequence>
<reference evidence="1" key="1">
    <citation type="submission" date="2021-02" db="EMBL/GenBank/DDBJ databases">
        <authorList>
            <person name="Nowell W R."/>
        </authorList>
    </citation>
    <scope>NUCLEOTIDE SEQUENCE</scope>
    <source>
        <strain evidence="1">Ploen Becks lab</strain>
    </source>
</reference>
<proteinExistence type="predicted"/>
<dbReference type="AlphaFoldDB" id="A0A814IXJ0"/>